<feature type="transmembrane region" description="Helical" evidence="7">
    <location>
        <begin position="217"/>
        <end position="234"/>
    </location>
</feature>
<feature type="transmembrane region" description="Helical" evidence="7">
    <location>
        <begin position="88"/>
        <end position="108"/>
    </location>
</feature>
<keyword evidence="3 7" id="KW-0808">Transferase</keyword>
<dbReference type="PROSITE" id="PS01347">
    <property type="entry name" value="MRAY_1"/>
    <property type="match status" value="1"/>
</dbReference>
<keyword evidence="7" id="KW-1003">Cell membrane</keyword>
<proteinExistence type="inferred from homology"/>
<feature type="transmembrane region" description="Helical" evidence="7">
    <location>
        <begin position="165"/>
        <end position="185"/>
    </location>
</feature>
<keyword evidence="6 7" id="KW-0472">Membrane</keyword>
<comment type="function">
    <text evidence="7">Catalyzes the initial step of the lipid cycle reactions in the biosynthesis of the cell wall peptidoglycan: transfers peptidoglycan precursor phospho-MurNAc-pentapeptide from UDP-MurNAc-pentapeptide onto the lipid carrier undecaprenyl phosphate, yielding undecaprenyl-pyrophosphoryl-MurNAc-pentapeptide, known as lipid I.</text>
</comment>
<evidence type="ECO:0000256" key="7">
    <source>
        <dbReference type="HAMAP-Rule" id="MF_00038"/>
    </source>
</evidence>
<dbReference type="GO" id="GO:0008360">
    <property type="term" value="P:regulation of cell shape"/>
    <property type="evidence" value="ECO:0007669"/>
    <property type="project" value="UniProtKB-KW"/>
</dbReference>
<feature type="transmembrane region" description="Helical" evidence="7">
    <location>
        <begin position="12"/>
        <end position="33"/>
    </location>
</feature>
<protein>
    <recommendedName>
        <fullName evidence="7 8">Phospho-N-acetylmuramoyl-pentapeptide-transferase</fullName>
        <ecNumber evidence="7 8">2.7.8.13</ecNumber>
    </recommendedName>
    <alternativeName>
        <fullName evidence="7">UDP-MurNAc-pentapeptide phosphotransferase</fullName>
    </alternativeName>
</protein>
<keyword evidence="4 7" id="KW-0812">Transmembrane</keyword>
<dbReference type="Proteomes" id="UP001198242">
    <property type="component" value="Unassembled WGS sequence"/>
</dbReference>
<keyword evidence="7" id="KW-0133">Cell shape</keyword>
<evidence type="ECO:0000313" key="11">
    <source>
        <dbReference type="Proteomes" id="UP001198242"/>
    </source>
</evidence>
<evidence type="ECO:0000256" key="6">
    <source>
        <dbReference type="ARBA" id="ARBA00023136"/>
    </source>
</evidence>
<evidence type="ECO:0000256" key="9">
    <source>
        <dbReference type="PIRSR" id="PIRSR600715-1"/>
    </source>
</evidence>
<evidence type="ECO:0000256" key="1">
    <source>
        <dbReference type="ARBA" id="ARBA00004141"/>
    </source>
</evidence>
<keyword evidence="7 9" id="KW-0479">Metal-binding</keyword>
<dbReference type="GO" id="GO:0046872">
    <property type="term" value="F:metal ion binding"/>
    <property type="evidence" value="ECO:0007669"/>
    <property type="project" value="UniProtKB-KW"/>
</dbReference>
<evidence type="ECO:0000256" key="3">
    <source>
        <dbReference type="ARBA" id="ARBA00022679"/>
    </source>
</evidence>
<dbReference type="InterPro" id="IPR000715">
    <property type="entry name" value="Glycosyl_transferase_4"/>
</dbReference>
<gene>
    <name evidence="7 10" type="primary">mraY</name>
    <name evidence="10" type="ORF">LKE05_11120</name>
</gene>
<feature type="transmembrane region" description="Helical" evidence="7">
    <location>
        <begin position="266"/>
        <end position="291"/>
    </location>
</feature>
<dbReference type="HAMAP" id="MF_00038">
    <property type="entry name" value="MraY"/>
    <property type="match status" value="1"/>
</dbReference>
<keyword evidence="7" id="KW-0132">Cell division</keyword>
<dbReference type="GO" id="GO:0009252">
    <property type="term" value="P:peptidoglycan biosynthetic process"/>
    <property type="evidence" value="ECO:0007669"/>
    <property type="project" value="UniProtKB-UniRule"/>
</dbReference>
<evidence type="ECO:0000256" key="5">
    <source>
        <dbReference type="ARBA" id="ARBA00022989"/>
    </source>
</evidence>
<evidence type="ECO:0000256" key="4">
    <source>
        <dbReference type="ARBA" id="ARBA00022692"/>
    </source>
</evidence>
<keyword evidence="7 9" id="KW-0460">Magnesium</keyword>
<dbReference type="EMBL" id="JAJEQM010000016">
    <property type="protein sequence ID" value="MCC2211337.1"/>
    <property type="molecule type" value="Genomic_DNA"/>
</dbReference>
<accession>A0AAE3E0L5</accession>
<dbReference type="InterPro" id="IPR003524">
    <property type="entry name" value="PNAcMuramoyl-5peptid_Trfase"/>
</dbReference>
<feature type="binding site" evidence="9">
    <location>
        <position position="184"/>
    </location>
    <ligand>
        <name>Mg(2+)</name>
        <dbReference type="ChEBI" id="CHEBI:18420"/>
    </ligand>
</feature>
<dbReference type="AlphaFoldDB" id="A0AAE3E0L5"/>
<feature type="transmembrane region" description="Helical" evidence="7">
    <location>
        <begin position="61"/>
        <end position="82"/>
    </location>
</feature>
<reference evidence="10 11" key="1">
    <citation type="submission" date="2021-10" db="EMBL/GenBank/DDBJ databases">
        <title>Anaerobic single-cell dispensing facilitates the cultivation of human gut bacteria.</title>
        <authorList>
            <person name="Afrizal A."/>
        </authorList>
    </citation>
    <scope>NUCLEOTIDE SEQUENCE [LARGE SCALE GENOMIC DNA]</scope>
    <source>
        <strain evidence="10 11">CLA-AA-H232</strain>
    </source>
</reference>
<dbReference type="PROSITE" id="PS01348">
    <property type="entry name" value="MRAY_2"/>
    <property type="match status" value="1"/>
</dbReference>
<evidence type="ECO:0000256" key="8">
    <source>
        <dbReference type="NCBIfam" id="TIGR00445"/>
    </source>
</evidence>
<keyword evidence="7" id="KW-0961">Cell wall biogenesis/degradation</keyword>
<sequence length="341" mass="38120">MELIKEMLMSSLLTLVVALVVTLVFGPVFIPWLRKLKFGQEIREEGPKWHQKKSGTPTMGGIMFIVAMAIAILVTTVIFAMNGNFNTTYARCIVLFVISLGFGVIGFVDDYIKVVKKRNLGLTAPQKFIMQVVLAAIYIAVLYFIGELDTAIKIPFTSIEWTMPIWLYIPFVMFVVVGVVNAVNLTDGLDGLAASITTIVGIFFMLVSYIVFKEYGVTVFSAALIGGLIGFLWYNKYPAKVFMGDTGSLFLGASVALMAIDLKMPIHLILIGFVYFMETLSVIMQTAYFKYTKKKYGEGRRIFKMSPIHHHFEMCGWKEKKIVAVFTLVTVITCAVAYFAI</sequence>
<feature type="transmembrane region" description="Helical" evidence="7">
    <location>
        <begin position="322"/>
        <end position="340"/>
    </location>
</feature>
<keyword evidence="11" id="KW-1185">Reference proteome</keyword>
<dbReference type="NCBIfam" id="TIGR00445">
    <property type="entry name" value="mraY"/>
    <property type="match status" value="1"/>
</dbReference>
<comment type="cofactor">
    <cofactor evidence="7 9">
        <name>Mg(2+)</name>
        <dbReference type="ChEBI" id="CHEBI:18420"/>
    </cofactor>
</comment>
<keyword evidence="7" id="KW-0573">Peptidoglycan synthesis</keyword>
<comment type="subcellular location">
    <subcellularLocation>
        <location evidence="7">Cell membrane</location>
        <topology evidence="7">Multi-pass membrane protein</topology>
    </subcellularLocation>
    <subcellularLocation>
        <location evidence="1">Membrane</location>
        <topology evidence="1">Multi-pass membrane protein</topology>
    </subcellularLocation>
</comment>
<dbReference type="GO" id="GO:0051301">
    <property type="term" value="P:cell division"/>
    <property type="evidence" value="ECO:0007669"/>
    <property type="project" value="UniProtKB-KW"/>
</dbReference>
<dbReference type="EC" id="2.7.8.13" evidence="7 8"/>
<dbReference type="GO" id="GO:0008963">
    <property type="term" value="F:phospho-N-acetylmuramoyl-pentapeptide-transferase activity"/>
    <property type="evidence" value="ECO:0007669"/>
    <property type="project" value="UniProtKB-UniRule"/>
</dbReference>
<comment type="caution">
    <text evidence="10">The sequence shown here is derived from an EMBL/GenBank/DDBJ whole genome shotgun (WGS) entry which is preliminary data.</text>
</comment>
<feature type="binding site" evidence="9">
    <location>
        <position position="245"/>
    </location>
    <ligand>
        <name>Mg(2+)</name>
        <dbReference type="ChEBI" id="CHEBI:18420"/>
    </ligand>
</feature>
<dbReference type="PANTHER" id="PTHR22926:SF5">
    <property type="entry name" value="PHOSPHO-N-ACETYLMURAMOYL-PENTAPEPTIDE-TRANSFERASE HOMOLOG"/>
    <property type="match status" value="1"/>
</dbReference>
<keyword evidence="5 7" id="KW-1133">Transmembrane helix</keyword>
<name>A0AAE3E0L5_9FIRM</name>
<comment type="similarity">
    <text evidence="2 7">Belongs to the glycosyltransferase 4 family. MraY subfamily.</text>
</comment>
<evidence type="ECO:0000256" key="2">
    <source>
        <dbReference type="ARBA" id="ARBA00005583"/>
    </source>
</evidence>
<comment type="pathway">
    <text evidence="7">Cell wall biogenesis; peptidoglycan biosynthesis.</text>
</comment>
<dbReference type="RefSeq" id="WP_308456915.1">
    <property type="nucleotide sequence ID" value="NZ_JAJEQM010000016.1"/>
</dbReference>
<keyword evidence="7" id="KW-0131">Cell cycle</keyword>
<organism evidence="10 11">
    <name type="scientific">Hominilimicola fabiformis</name>
    <dbReference type="NCBI Taxonomy" id="2885356"/>
    <lineage>
        <taxon>Bacteria</taxon>
        <taxon>Bacillati</taxon>
        <taxon>Bacillota</taxon>
        <taxon>Clostridia</taxon>
        <taxon>Eubacteriales</taxon>
        <taxon>Oscillospiraceae</taxon>
        <taxon>Hominilimicola</taxon>
    </lineage>
</organism>
<dbReference type="PANTHER" id="PTHR22926">
    <property type="entry name" value="PHOSPHO-N-ACETYLMURAMOYL-PENTAPEPTIDE-TRANSFERASE"/>
    <property type="match status" value="1"/>
</dbReference>
<dbReference type="InterPro" id="IPR018480">
    <property type="entry name" value="PNAcMuramoyl-5peptid_Trfase_CS"/>
</dbReference>
<feature type="transmembrane region" description="Helical" evidence="7">
    <location>
        <begin position="192"/>
        <end position="211"/>
    </location>
</feature>
<dbReference type="GO" id="GO:0005886">
    <property type="term" value="C:plasma membrane"/>
    <property type="evidence" value="ECO:0007669"/>
    <property type="project" value="UniProtKB-SubCell"/>
</dbReference>
<dbReference type="Pfam" id="PF10555">
    <property type="entry name" value="MraY_sig1"/>
    <property type="match status" value="1"/>
</dbReference>
<dbReference type="CDD" id="cd06852">
    <property type="entry name" value="GT_MraY"/>
    <property type="match status" value="1"/>
</dbReference>
<feature type="transmembrane region" description="Helical" evidence="7">
    <location>
        <begin position="128"/>
        <end position="145"/>
    </location>
</feature>
<dbReference type="Pfam" id="PF00953">
    <property type="entry name" value="Glycos_transf_4"/>
    <property type="match status" value="1"/>
</dbReference>
<evidence type="ECO:0000313" key="10">
    <source>
        <dbReference type="EMBL" id="MCC2211337.1"/>
    </source>
</evidence>
<comment type="catalytic activity">
    <reaction evidence="7">
        <text>UDP-N-acetyl-alpha-D-muramoyl-L-alanyl-gamma-D-glutamyl-meso-2,6-diaminopimeloyl-D-alanyl-D-alanine + di-trans,octa-cis-undecaprenyl phosphate = di-trans,octa-cis-undecaprenyl diphospho-N-acetyl-alpha-D-muramoyl-L-alanyl-D-glutamyl-meso-2,6-diaminopimeloyl-D-alanyl-D-alanine + UMP</text>
        <dbReference type="Rhea" id="RHEA:28386"/>
        <dbReference type="ChEBI" id="CHEBI:57865"/>
        <dbReference type="ChEBI" id="CHEBI:60392"/>
        <dbReference type="ChEBI" id="CHEBI:61386"/>
        <dbReference type="ChEBI" id="CHEBI:61387"/>
        <dbReference type="EC" id="2.7.8.13"/>
    </reaction>
</comment>
<dbReference type="GO" id="GO:0071555">
    <property type="term" value="P:cell wall organization"/>
    <property type="evidence" value="ECO:0007669"/>
    <property type="project" value="UniProtKB-KW"/>
</dbReference>